<evidence type="ECO:0000256" key="10">
    <source>
        <dbReference type="PIRSR" id="PIRSR500134-3"/>
    </source>
</evidence>
<dbReference type="Gene3D" id="3.40.50.720">
    <property type="entry name" value="NAD(P)-binding Rossmann-like Domain"/>
    <property type="match status" value="2"/>
</dbReference>
<feature type="compositionally biased region" description="Polar residues" evidence="11">
    <location>
        <begin position="1"/>
        <end position="10"/>
    </location>
</feature>
<dbReference type="Pfam" id="PF00984">
    <property type="entry name" value="UDPG_MGDP_dh"/>
    <property type="match status" value="1"/>
</dbReference>
<dbReference type="PANTHER" id="PTHR43750:SF3">
    <property type="entry name" value="UDP-GLUCOSE 6-DEHYDROGENASE TUAD"/>
    <property type="match status" value="1"/>
</dbReference>
<dbReference type="RefSeq" id="WP_353712998.1">
    <property type="nucleotide sequence ID" value="NZ_CP159279.1"/>
</dbReference>
<dbReference type="PANTHER" id="PTHR43750">
    <property type="entry name" value="UDP-GLUCOSE 6-DEHYDROGENASE TUAD"/>
    <property type="match status" value="1"/>
</dbReference>
<feature type="domain" description="UDP-glucose/GDP-mannose dehydrogenase C-terminal" evidence="12">
    <location>
        <begin position="350"/>
        <end position="451"/>
    </location>
</feature>
<dbReference type="InterPro" id="IPR008927">
    <property type="entry name" value="6-PGluconate_DH-like_C_sf"/>
</dbReference>
<proteinExistence type="inferred from homology"/>
<feature type="binding site" evidence="9">
    <location>
        <begin position="283"/>
        <end position="287"/>
    </location>
    <ligand>
        <name>substrate</name>
    </ligand>
</feature>
<dbReference type="InterPro" id="IPR014026">
    <property type="entry name" value="UDP-Glc/GDP-Man_DH_dimer"/>
</dbReference>
<protein>
    <recommendedName>
        <fullName evidence="3 7">UDP-glucose 6-dehydrogenase</fullName>
        <ecNumber evidence="3 7">1.1.1.22</ecNumber>
    </recommendedName>
</protein>
<dbReference type="InterPro" id="IPR028357">
    <property type="entry name" value="UDPglc_DH_bac"/>
</dbReference>
<evidence type="ECO:0000256" key="2">
    <source>
        <dbReference type="ARBA" id="ARBA00006601"/>
    </source>
</evidence>
<evidence type="ECO:0000256" key="6">
    <source>
        <dbReference type="ARBA" id="ARBA00047473"/>
    </source>
</evidence>
<feature type="binding site" evidence="9">
    <location>
        <position position="291"/>
    </location>
    <ligand>
        <name>substrate</name>
    </ligand>
</feature>
<dbReference type="EC" id="1.1.1.22" evidence="3 7"/>
<comment type="similarity">
    <text evidence="2 7">Belongs to the UDP-glucose/GDP-mannose dehydrogenase family.</text>
</comment>
<evidence type="ECO:0000256" key="3">
    <source>
        <dbReference type="ARBA" id="ARBA00012954"/>
    </source>
</evidence>
<dbReference type="EMBL" id="CP159279">
    <property type="protein sequence ID" value="XCH13138.1"/>
    <property type="molecule type" value="Genomic_DNA"/>
</dbReference>
<feature type="binding site" evidence="9">
    <location>
        <position position="357"/>
    </location>
    <ligand>
        <name>substrate</name>
    </ligand>
</feature>
<dbReference type="SUPFAM" id="SSF48179">
    <property type="entry name" value="6-phosphogluconate dehydrogenase C-terminal domain-like"/>
    <property type="match status" value="1"/>
</dbReference>
<dbReference type="GO" id="GO:0003979">
    <property type="term" value="F:UDP-glucose 6-dehydrogenase activity"/>
    <property type="evidence" value="ECO:0007669"/>
    <property type="project" value="UniProtKB-EC"/>
</dbReference>
<dbReference type="InterPro" id="IPR014027">
    <property type="entry name" value="UDP-Glc/GDP-Man_DH_C"/>
</dbReference>
<feature type="binding site" evidence="10">
    <location>
        <position position="297"/>
    </location>
    <ligand>
        <name>NAD(+)</name>
        <dbReference type="ChEBI" id="CHEBI:57540"/>
    </ligand>
</feature>
<keyword evidence="4 7" id="KW-0560">Oxidoreductase</keyword>
<sequence length="488" mass="51383">MNNPPTAATNAPSDPSDTSDSSDPAGPPALGLSLSVIGTGYLGATHAVCMALLGHSVVGIDVDENKIHSLASGTLPFYEPGLQELLRRMLDSGRLSFSTDFSAAAGADIHFLCVGTPQKPDSPAADLRFLDAALARLAPHLDRACLVAGKSTVPVGTAERLAQFLQLNAPAGSLAELAWNPEFLREGHAVEDTLHPDRLVFGVASRQARALLDACYAPVIADGTPVVETDPATAELVKAAANSFLATKISYINAMAEICEATGADVNQLATALSYDNRIGGRFLTPGLGFGGGCLPKDIRAFTHRARELGVGQAVGFLQEVDAINQRRRQRTVDLITEMACGDLAGVHVTVLGAAFKPDSDDIRDAPALDVARMLHQAGAKVTVFDPKAMDNARRAYPDLAYADTLEAAVTGAEIVALLTEWDVFRRADPAALGTLVQRRNIVDGRHALDAEAYRAAGWDYRALGAPSKLPAAVQDQAVPTAEPLVML</sequence>
<dbReference type="PIRSF" id="PIRSF000124">
    <property type="entry name" value="UDPglc_GDPman_dh"/>
    <property type="match status" value="1"/>
</dbReference>
<feature type="active site" description="Nucleophile" evidence="8">
    <location>
        <position position="294"/>
    </location>
</feature>
<evidence type="ECO:0000313" key="13">
    <source>
        <dbReference type="EMBL" id="XCH13138.1"/>
    </source>
</evidence>
<reference evidence="13" key="1">
    <citation type="submission" date="2024-06" db="EMBL/GenBank/DDBJ databases">
        <title>Biodegradation of dimethachlon by Arthrobacter sp. K5: mechanistic insights and ecological implications.</title>
        <authorList>
            <person name="Hu S."/>
            <person name="Lu P."/>
        </authorList>
    </citation>
    <scope>NUCLEOTIDE SEQUENCE</scope>
    <source>
        <strain evidence="13">K5</strain>
    </source>
</reference>
<evidence type="ECO:0000256" key="9">
    <source>
        <dbReference type="PIRSR" id="PIRSR500134-2"/>
    </source>
</evidence>
<evidence type="ECO:0000259" key="12">
    <source>
        <dbReference type="SMART" id="SM00984"/>
    </source>
</evidence>
<comment type="catalytic activity">
    <reaction evidence="6 7">
        <text>UDP-alpha-D-glucose + 2 NAD(+) + H2O = UDP-alpha-D-glucuronate + 2 NADH + 3 H(+)</text>
        <dbReference type="Rhea" id="RHEA:23596"/>
        <dbReference type="ChEBI" id="CHEBI:15377"/>
        <dbReference type="ChEBI" id="CHEBI:15378"/>
        <dbReference type="ChEBI" id="CHEBI:57540"/>
        <dbReference type="ChEBI" id="CHEBI:57945"/>
        <dbReference type="ChEBI" id="CHEBI:58052"/>
        <dbReference type="ChEBI" id="CHEBI:58885"/>
        <dbReference type="EC" id="1.1.1.22"/>
    </reaction>
</comment>
<feature type="binding site" evidence="10">
    <location>
        <position position="186"/>
    </location>
    <ligand>
        <name>NAD(+)</name>
        <dbReference type="ChEBI" id="CHEBI:57540"/>
    </ligand>
</feature>
<feature type="binding site" evidence="10">
    <location>
        <position position="66"/>
    </location>
    <ligand>
        <name>NAD(+)</name>
        <dbReference type="ChEBI" id="CHEBI:57540"/>
    </ligand>
</feature>
<evidence type="ECO:0000256" key="4">
    <source>
        <dbReference type="ARBA" id="ARBA00023002"/>
    </source>
</evidence>
<dbReference type="PIRSF" id="PIRSF500134">
    <property type="entry name" value="UDPglc_DH_bac"/>
    <property type="match status" value="1"/>
</dbReference>
<feature type="compositionally biased region" description="Low complexity" evidence="11">
    <location>
        <begin position="11"/>
        <end position="24"/>
    </location>
</feature>
<feature type="region of interest" description="Disordered" evidence="11">
    <location>
        <begin position="1"/>
        <end position="27"/>
    </location>
</feature>
<feature type="binding site" evidence="10">
    <location>
        <position position="364"/>
    </location>
    <ligand>
        <name>NAD(+)</name>
        <dbReference type="ChEBI" id="CHEBI:57540"/>
    </ligand>
</feature>
<feature type="binding site" evidence="10">
    <location>
        <position position="152"/>
    </location>
    <ligand>
        <name>NAD(+)</name>
        <dbReference type="ChEBI" id="CHEBI:57540"/>
    </ligand>
</feature>
<dbReference type="NCBIfam" id="TIGR03026">
    <property type="entry name" value="NDP-sugDHase"/>
    <property type="match status" value="1"/>
</dbReference>
<dbReference type="SMART" id="SM00984">
    <property type="entry name" value="UDPG_MGDP_dh_C"/>
    <property type="match status" value="1"/>
</dbReference>
<organism evidence="13">
    <name type="scientific">Arthrobacter sp. K5</name>
    <dbReference type="NCBI Taxonomy" id="2839623"/>
    <lineage>
        <taxon>Bacteria</taxon>
        <taxon>Bacillati</taxon>
        <taxon>Actinomycetota</taxon>
        <taxon>Actinomycetes</taxon>
        <taxon>Micrococcales</taxon>
        <taxon>Micrococcaceae</taxon>
        <taxon>Arthrobacter</taxon>
    </lineage>
</organism>
<feature type="binding site" evidence="9">
    <location>
        <begin position="183"/>
        <end position="186"/>
    </location>
    <ligand>
        <name>substrate</name>
    </ligand>
</feature>
<dbReference type="SUPFAM" id="SSF51735">
    <property type="entry name" value="NAD(P)-binding Rossmann-fold domains"/>
    <property type="match status" value="1"/>
</dbReference>
<keyword evidence="5 7" id="KW-0520">NAD</keyword>
<accession>A0AAU8EUR5</accession>
<dbReference type="GO" id="GO:0051287">
    <property type="term" value="F:NAD binding"/>
    <property type="evidence" value="ECO:0007669"/>
    <property type="project" value="InterPro"/>
</dbReference>
<evidence type="ECO:0000256" key="11">
    <source>
        <dbReference type="SAM" id="MobiDB-lite"/>
    </source>
</evidence>
<dbReference type="AlphaFoldDB" id="A0AAU8EUR5"/>
<comment type="pathway">
    <text evidence="1">Nucleotide-sugar biosynthesis; UDP-alpha-D-glucuronate biosynthesis; UDP-alpha-D-glucuronate from UDP-alpha-D-glucose: step 1/1.</text>
</comment>
<feature type="binding site" evidence="9">
    <location>
        <position position="238"/>
    </location>
    <ligand>
        <name>substrate</name>
    </ligand>
</feature>
<dbReference type="SUPFAM" id="SSF52413">
    <property type="entry name" value="UDP-glucose/GDP-mannose dehydrogenase C-terminal domain"/>
    <property type="match status" value="1"/>
</dbReference>
<name>A0AAU8EUR5_9MICC</name>
<feature type="binding site" evidence="10">
    <location>
        <position position="61"/>
    </location>
    <ligand>
        <name>NAD(+)</name>
        <dbReference type="ChEBI" id="CHEBI:57540"/>
    </ligand>
</feature>
<dbReference type="Pfam" id="PF03721">
    <property type="entry name" value="UDPG_MGDP_dh_N"/>
    <property type="match status" value="1"/>
</dbReference>
<dbReference type="InterPro" id="IPR036291">
    <property type="entry name" value="NAD(P)-bd_dom_sf"/>
</dbReference>
<gene>
    <name evidence="13" type="ORF">ABRP34_09225</name>
</gene>
<evidence type="ECO:0000256" key="8">
    <source>
        <dbReference type="PIRSR" id="PIRSR500134-1"/>
    </source>
</evidence>
<dbReference type="InterPro" id="IPR017476">
    <property type="entry name" value="UDP-Glc/GDP-Man"/>
</dbReference>
<dbReference type="InterPro" id="IPR036220">
    <property type="entry name" value="UDP-Glc/GDP-Man_DH_C_sf"/>
</dbReference>
<dbReference type="InterPro" id="IPR001732">
    <property type="entry name" value="UDP-Glc/GDP-Man_DH_N"/>
</dbReference>
<dbReference type="GO" id="GO:0000271">
    <property type="term" value="P:polysaccharide biosynthetic process"/>
    <property type="evidence" value="ECO:0007669"/>
    <property type="project" value="InterPro"/>
</dbReference>
<dbReference type="Pfam" id="PF03720">
    <property type="entry name" value="UDPG_MGDP_dh_C"/>
    <property type="match status" value="1"/>
</dbReference>
<feature type="binding site" evidence="10">
    <location>
        <position position="116"/>
    </location>
    <ligand>
        <name>NAD(+)</name>
        <dbReference type="ChEBI" id="CHEBI:57540"/>
    </ligand>
</feature>
<evidence type="ECO:0000256" key="5">
    <source>
        <dbReference type="ARBA" id="ARBA00023027"/>
    </source>
</evidence>
<dbReference type="Gene3D" id="1.20.5.100">
    <property type="entry name" value="Cytochrome c1, transmembrane anchor, C-terminal"/>
    <property type="match status" value="1"/>
</dbReference>
<evidence type="ECO:0000256" key="1">
    <source>
        <dbReference type="ARBA" id="ARBA00004701"/>
    </source>
</evidence>
<evidence type="ECO:0000256" key="7">
    <source>
        <dbReference type="PIRNR" id="PIRNR000124"/>
    </source>
</evidence>